<keyword evidence="5" id="KW-0963">Cytoplasm</keyword>
<dbReference type="InterPro" id="IPR037039">
    <property type="entry name" value="CM_AroQ_sf_eucaryotic"/>
</dbReference>
<comment type="pathway">
    <text evidence="3">Metabolic intermediate biosynthesis; prephenate biosynthesis; prephenate from chorismate: step 1/1.</text>
</comment>
<comment type="catalytic activity">
    <reaction evidence="1">
        <text>chorismate = prephenate</text>
        <dbReference type="Rhea" id="RHEA:13897"/>
        <dbReference type="ChEBI" id="CHEBI:29748"/>
        <dbReference type="ChEBI" id="CHEBI:29934"/>
        <dbReference type="EC" id="5.4.99.5"/>
    </reaction>
</comment>
<feature type="chain" id="PRO_5044755335" description="chorismate mutase" evidence="9">
    <location>
        <begin position="23"/>
        <end position="293"/>
    </location>
</feature>
<dbReference type="GO" id="GO:0004106">
    <property type="term" value="F:chorismate mutase activity"/>
    <property type="evidence" value="ECO:0007669"/>
    <property type="project" value="UniProtKB-EC"/>
</dbReference>
<evidence type="ECO:0000256" key="9">
    <source>
        <dbReference type="SAM" id="SignalP"/>
    </source>
</evidence>
<dbReference type="PANTHER" id="PTHR21145:SF12">
    <property type="entry name" value="CHORISMATE MUTASE"/>
    <property type="match status" value="1"/>
</dbReference>
<dbReference type="GO" id="GO:0005737">
    <property type="term" value="C:cytoplasm"/>
    <property type="evidence" value="ECO:0007669"/>
    <property type="project" value="UniProtKB-SubCell"/>
</dbReference>
<dbReference type="EMBL" id="JAVIJP010000007">
    <property type="protein sequence ID" value="KAL3650911.1"/>
    <property type="molecule type" value="Genomic_DNA"/>
</dbReference>
<dbReference type="PANTHER" id="PTHR21145">
    <property type="entry name" value="CHORISMATE MUTASE"/>
    <property type="match status" value="1"/>
</dbReference>
<keyword evidence="6" id="KW-0028">Amino-acid biosynthesis</keyword>
<accession>A0ABD3E9R0</accession>
<dbReference type="InterPro" id="IPR036263">
    <property type="entry name" value="Chorismate_II_sf"/>
</dbReference>
<comment type="caution">
    <text evidence="11">The sequence shown here is derived from an EMBL/GenBank/DDBJ whole genome shotgun (WGS) entry which is preliminary data.</text>
</comment>
<protein>
    <recommendedName>
        <fullName evidence="4">chorismate mutase</fullName>
        <ecNumber evidence="4">5.4.99.5</ecNumber>
    </recommendedName>
</protein>
<comment type="subcellular location">
    <subcellularLocation>
        <location evidence="2">Cytoplasm</location>
    </subcellularLocation>
</comment>
<feature type="domain" description="Chorismate mutase" evidence="10">
    <location>
        <begin position="175"/>
        <end position="277"/>
    </location>
</feature>
<evidence type="ECO:0000256" key="4">
    <source>
        <dbReference type="ARBA" id="ARBA00012404"/>
    </source>
</evidence>
<proteinExistence type="predicted"/>
<dbReference type="InterPro" id="IPR008238">
    <property type="entry name" value="Chorismate_mutase_AroQ_euk"/>
</dbReference>
<sequence>MATLNSLMAFLLYSSFLLLVSCIQEKTQASLQSSSHSPDCNRYNGTYLNLTSLRDLLIRQEDTIVFCLIERSKYPLNRQLYVKDKRLNISLLDIFIYNSEAVQSQAGRYLSETENKFSEKASWPPVSSPKCPPVLYHAGACINRNDQILDYYVNTLLPQIAANGDDDWNYVPTEATDLTCLQALSWRIHLGKFVAETKFNQAPKAYTALIKAQNKTGLSEKLTDTNIEDQIIKRVEEKARVFGQDVGTNTSKPFKVKPKIVSDMYLKMVIPRTKDVELGYLLRRLDTKSKCRP</sequence>
<evidence type="ECO:0000256" key="2">
    <source>
        <dbReference type="ARBA" id="ARBA00004496"/>
    </source>
</evidence>
<dbReference type="PROSITE" id="PS51169">
    <property type="entry name" value="CHORISMATE_MUT_3"/>
    <property type="match status" value="1"/>
</dbReference>
<evidence type="ECO:0000256" key="6">
    <source>
        <dbReference type="ARBA" id="ARBA00022605"/>
    </source>
</evidence>
<dbReference type="GO" id="GO:0009073">
    <property type="term" value="P:aromatic amino acid family biosynthetic process"/>
    <property type="evidence" value="ECO:0007669"/>
    <property type="project" value="UniProtKB-KW"/>
</dbReference>
<dbReference type="InterPro" id="IPR002701">
    <property type="entry name" value="CM_II_prokaryot"/>
</dbReference>
<evidence type="ECO:0000256" key="5">
    <source>
        <dbReference type="ARBA" id="ARBA00022490"/>
    </source>
</evidence>
<evidence type="ECO:0000256" key="3">
    <source>
        <dbReference type="ARBA" id="ARBA00004817"/>
    </source>
</evidence>
<dbReference type="NCBIfam" id="TIGR01802">
    <property type="entry name" value="CM_pl-yst"/>
    <property type="match status" value="1"/>
</dbReference>
<dbReference type="GO" id="GO:0008652">
    <property type="term" value="P:amino acid biosynthetic process"/>
    <property type="evidence" value="ECO:0007669"/>
    <property type="project" value="UniProtKB-KW"/>
</dbReference>
<dbReference type="SUPFAM" id="SSF48600">
    <property type="entry name" value="Chorismate mutase II"/>
    <property type="match status" value="1"/>
</dbReference>
<dbReference type="Pfam" id="PF01817">
    <property type="entry name" value="CM_2"/>
    <property type="match status" value="1"/>
</dbReference>
<evidence type="ECO:0000256" key="1">
    <source>
        <dbReference type="ARBA" id="ARBA00000824"/>
    </source>
</evidence>
<evidence type="ECO:0000256" key="7">
    <source>
        <dbReference type="ARBA" id="ARBA00023141"/>
    </source>
</evidence>
<keyword evidence="9" id="KW-0732">Signal</keyword>
<evidence type="ECO:0000259" key="10">
    <source>
        <dbReference type="Pfam" id="PF01817"/>
    </source>
</evidence>
<dbReference type="AlphaFoldDB" id="A0ABD3E9R0"/>
<reference evidence="12" key="1">
    <citation type="journal article" date="2024" name="IScience">
        <title>Strigolactones Initiate the Formation of Haustorium-like Structures in Castilleja.</title>
        <authorList>
            <person name="Buerger M."/>
            <person name="Peterson D."/>
            <person name="Chory J."/>
        </authorList>
    </citation>
    <scope>NUCLEOTIDE SEQUENCE [LARGE SCALE GENOMIC DNA]</scope>
</reference>
<dbReference type="Proteomes" id="UP001632038">
    <property type="component" value="Unassembled WGS sequence"/>
</dbReference>
<gene>
    <name evidence="11" type="ORF">CASFOL_007314</name>
</gene>
<evidence type="ECO:0000313" key="11">
    <source>
        <dbReference type="EMBL" id="KAL3650911.1"/>
    </source>
</evidence>
<keyword evidence="12" id="KW-1185">Reference proteome</keyword>
<evidence type="ECO:0000313" key="12">
    <source>
        <dbReference type="Proteomes" id="UP001632038"/>
    </source>
</evidence>
<name>A0ABD3E9R0_9LAMI</name>
<organism evidence="11 12">
    <name type="scientific">Castilleja foliolosa</name>
    <dbReference type="NCBI Taxonomy" id="1961234"/>
    <lineage>
        <taxon>Eukaryota</taxon>
        <taxon>Viridiplantae</taxon>
        <taxon>Streptophyta</taxon>
        <taxon>Embryophyta</taxon>
        <taxon>Tracheophyta</taxon>
        <taxon>Spermatophyta</taxon>
        <taxon>Magnoliopsida</taxon>
        <taxon>eudicotyledons</taxon>
        <taxon>Gunneridae</taxon>
        <taxon>Pentapetalae</taxon>
        <taxon>asterids</taxon>
        <taxon>lamiids</taxon>
        <taxon>Lamiales</taxon>
        <taxon>Orobanchaceae</taxon>
        <taxon>Pedicularideae</taxon>
        <taxon>Castillejinae</taxon>
        <taxon>Castilleja</taxon>
    </lineage>
</organism>
<dbReference type="EC" id="5.4.99.5" evidence="4"/>
<feature type="signal peptide" evidence="9">
    <location>
        <begin position="1"/>
        <end position="22"/>
    </location>
</feature>
<dbReference type="GO" id="GO:0043648">
    <property type="term" value="P:dicarboxylic acid metabolic process"/>
    <property type="evidence" value="ECO:0007669"/>
    <property type="project" value="UniProtKB-ARBA"/>
</dbReference>
<keyword evidence="7" id="KW-0057">Aromatic amino acid biosynthesis</keyword>
<keyword evidence="8" id="KW-0413">Isomerase</keyword>
<evidence type="ECO:0000256" key="8">
    <source>
        <dbReference type="ARBA" id="ARBA00023235"/>
    </source>
</evidence>
<dbReference type="Gene3D" id="1.10.590.10">
    <property type="entry name" value="Chorismate mutase, AroQ class superfamily, eukaryotic"/>
    <property type="match status" value="1"/>
</dbReference>